<keyword evidence="3" id="KW-1185">Reference proteome</keyword>
<dbReference type="PROSITE" id="PS50144">
    <property type="entry name" value="MATH"/>
    <property type="match status" value="1"/>
</dbReference>
<dbReference type="CDD" id="cd00121">
    <property type="entry name" value="MATH"/>
    <property type="match status" value="1"/>
</dbReference>
<evidence type="ECO:0000313" key="2">
    <source>
        <dbReference type="EMBL" id="CAL4979365.1"/>
    </source>
</evidence>
<protein>
    <recommendedName>
        <fullName evidence="1">MATH domain-containing protein</fullName>
    </recommendedName>
</protein>
<dbReference type="SUPFAM" id="SSF49599">
    <property type="entry name" value="TRAF domain-like"/>
    <property type="match status" value="1"/>
</dbReference>
<dbReference type="PANTHER" id="PTHR26379">
    <property type="entry name" value="BTB/POZ AND MATH DOMAIN-CONTAINING PROTEIN 1"/>
    <property type="match status" value="1"/>
</dbReference>
<sequence length="187" mass="20934">MSSSSSSDPTAALGDAWREARDAFRFSSFRRREVTSTHALYIADYSAVDSLLPHGKCVESKPFRAGGHRWKLSYYPNGYSDSTKGNPTALLRLMENRFLGRAADAVAKYDLSVLDSSGKPLYRVSTGPCHYSLRHGTGGLSGICMEIKEAEELRQLKDNSLVVRCDLSVESVQEESRAKWFLRRFLQ</sequence>
<evidence type="ECO:0000313" key="3">
    <source>
        <dbReference type="Proteomes" id="UP001497457"/>
    </source>
</evidence>
<dbReference type="InterPro" id="IPR045005">
    <property type="entry name" value="BPM1-6"/>
</dbReference>
<dbReference type="EMBL" id="OZ075131">
    <property type="protein sequence ID" value="CAL4979365.1"/>
    <property type="molecule type" value="Genomic_DNA"/>
</dbReference>
<name>A0ABC9AJ55_9POAL</name>
<organism evidence="2 3">
    <name type="scientific">Urochloa decumbens</name>
    <dbReference type="NCBI Taxonomy" id="240449"/>
    <lineage>
        <taxon>Eukaryota</taxon>
        <taxon>Viridiplantae</taxon>
        <taxon>Streptophyta</taxon>
        <taxon>Embryophyta</taxon>
        <taxon>Tracheophyta</taxon>
        <taxon>Spermatophyta</taxon>
        <taxon>Magnoliopsida</taxon>
        <taxon>Liliopsida</taxon>
        <taxon>Poales</taxon>
        <taxon>Poaceae</taxon>
        <taxon>PACMAD clade</taxon>
        <taxon>Panicoideae</taxon>
        <taxon>Panicodae</taxon>
        <taxon>Paniceae</taxon>
        <taxon>Melinidinae</taxon>
        <taxon>Urochloa</taxon>
    </lineage>
</organism>
<feature type="domain" description="MATH" evidence="1">
    <location>
        <begin position="35"/>
        <end position="167"/>
    </location>
</feature>
<dbReference type="AlphaFoldDB" id="A0ABC9AJ55"/>
<proteinExistence type="predicted"/>
<dbReference type="InterPro" id="IPR008974">
    <property type="entry name" value="TRAF-like"/>
</dbReference>
<reference evidence="2" key="1">
    <citation type="submission" date="2024-10" db="EMBL/GenBank/DDBJ databases">
        <authorList>
            <person name="Ryan C."/>
        </authorList>
    </citation>
    <scope>NUCLEOTIDE SEQUENCE [LARGE SCALE GENOMIC DNA]</scope>
</reference>
<dbReference type="InterPro" id="IPR002083">
    <property type="entry name" value="MATH/TRAF_dom"/>
</dbReference>
<dbReference type="Pfam" id="PF22486">
    <property type="entry name" value="MATH_2"/>
    <property type="match status" value="1"/>
</dbReference>
<dbReference type="Proteomes" id="UP001497457">
    <property type="component" value="Chromosome 21rd"/>
</dbReference>
<dbReference type="Gene3D" id="2.60.210.10">
    <property type="entry name" value="Apoptosis, Tumor Necrosis Factor Receptor Associated Protein 2, Chain A"/>
    <property type="match status" value="1"/>
</dbReference>
<accession>A0ABC9AJ55</accession>
<dbReference type="PANTHER" id="PTHR26379:SF187">
    <property type="entry name" value="OS07G0655300 PROTEIN"/>
    <property type="match status" value="1"/>
</dbReference>
<evidence type="ECO:0000259" key="1">
    <source>
        <dbReference type="PROSITE" id="PS50144"/>
    </source>
</evidence>
<gene>
    <name evidence="2" type="ORF">URODEC1_LOCUS55214</name>
</gene>